<dbReference type="Proteomes" id="UP000003163">
    <property type="component" value="Unassembled WGS sequence"/>
</dbReference>
<keyword evidence="2" id="KW-1185">Reference proteome</keyword>
<organism evidence="1 2">
    <name type="scientific">Edhazardia aedis (strain USNM 41457)</name>
    <name type="common">Microsporidian parasite</name>
    <dbReference type="NCBI Taxonomy" id="1003232"/>
    <lineage>
        <taxon>Eukaryota</taxon>
        <taxon>Fungi</taxon>
        <taxon>Fungi incertae sedis</taxon>
        <taxon>Microsporidia</taxon>
        <taxon>Edhazardia</taxon>
    </lineage>
</organism>
<protein>
    <submittedName>
        <fullName evidence="1">Uncharacterized protein</fullName>
    </submittedName>
</protein>
<gene>
    <name evidence="1" type="ORF">EDEG_01208</name>
</gene>
<dbReference type="AlphaFoldDB" id="J9DAT9"/>
<dbReference type="EMBL" id="AFBI03000016">
    <property type="protein sequence ID" value="EJW04594.1"/>
    <property type="molecule type" value="Genomic_DNA"/>
</dbReference>
<comment type="caution">
    <text evidence="1">The sequence shown here is derived from an EMBL/GenBank/DDBJ whole genome shotgun (WGS) entry which is preliminary data.</text>
</comment>
<reference evidence="2" key="2">
    <citation type="submission" date="2015-07" db="EMBL/GenBank/DDBJ databases">
        <title>Contrasting host-pathogen interactions and genome evolution in two generalist and specialist microsporidian pathogens of mosquitoes.</title>
        <authorList>
            <consortium name="The Broad Institute Genomics Platform"/>
            <consortium name="The Broad Institute Genome Sequencing Center for Infectious Disease"/>
            <person name="Cuomo C.A."/>
            <person name="Sanscrainte N.D."/>
            <person name="Goldberg J.M."/>
            <person name="Heiman D."/>
            <person name="Young S."/>
            <person name="Zeng Q."/>
            <person name="Becnel J.J."/>
            <person name="Birren B.W."/>
        </authorList>
    </citation>
    <scope>NUCLEOTIDE SEQUENCE [LARGE SCALE GENOMIC DNA]</scope>
    <source>
        <strain evidence="2">USNM 41457</strain>
    </source>
</reference>
<evidence type="ECO:0000313" key="1">
    <source>
        <dbReference type="EMBL" id="EJW04594.1"/>
    </source>
</evidence>
<dbReference type="InParanoid" id="J9DAT9"/>
<proteinExistence type="predicted"/>
<dbReference type="VEuPathDB" id="MicrosporidiaDB:EDEG_01208"/>
<evidence type="ECO:0000313" key="2">
    <source>
        <dbReference type="Proteomes" id="UP000003163"/>
    </source>
</evidence>
<accession>J9DAT9</accession>
<name>J9DAT9_EDHAE</name>
<sequence>MNISKKTIGFLVSILLLIFTSSSIFFLIQHVENNKRNYSNAQNYTMEINTENNHKPNIKISTESYIHFQTEKITEKSGNTLAEVNIEKNAKIKKNILEPLEKNILELKGDFSAVFPDTEIVKQIDISKGSQIATKCKNVFLDQFIIDSIKPNFAVNENNFFYTAKATSNLFLYNEKEVRYNIVFIEWRKIEKTENKSHFYNVEKEFNLKVYEFFIKTLSSYKDSEKNTLNQSSTDVNTDNVMESLLLANHLDFLLKYSVIKAFFSYFSLNCMSNSDVKTDQYNNDPLKKLESYEQQETTIIDYLQTMNENQIKVDSNNSLFFVSYLIPFSEESSKISTSCILRSS</sequence>
<dbReference type="HOGENOM" id="CLU_804168_0_0_1"/>
<reference evidence="1 2" key="1">
    <citation type="submission" date="2011-08" db="EMBL/GenBank/DDBJ databases">
        <authorList>
            <person name="Liu Z.J."/>
            <person name="Shi F.L."/>
            <person name="Lu J.Q."/>
            <person name="Li M."/>
            <person name="Wang Z.L."/>
        </authorList>
    </citation>
    <scope>NUCLEOTIDE SEQUENCE [LARGE SCALE GENOMIC DNA]</scope>
    <source>
        <strain evidence="1 2">USNM 41457</strain>
    </source>
</reference>